<dbReference type="RefSeq" id="WP_282759196.1">
    <property type="nucleotide sequence ID" value="NZ_JASCTH010000006.1"/>
</dbReference>
<evidence type="ECO:0000256" key="2">
    <source>
        <dbReference type="SAM" id="Phobius"/>
    </source>
</evidence>
<keyword evidence="4" id="KW-1185">Reference proteome</keyword>
<evidence type="ECO:0000313" key="4">
    <source>
        <dbReference type="Proteomes" id="UP001241758"/>
    </source>
</evidence>
<evidence type="ECO:0000313" key="3">
    <source>
        <dbReference type="EMBL" id="MDI6099163.1"/>
    </source>
</evidence>
<feature type="transmembrane region" description="Helical" evidence="2">
    <location>
        <begin position="79"/>
        <end position="109"/>
    </location>
</feature>
<dbReference type="Proteomes" id="UP001241758">
    <property type="component" value="Unassembled WGS sequence"/>
</dbReference>
<evidence type="ECO:0000256" key="1">
    <source>
        <dbReference type="SAM" id="MobiDB-lite"/>
    </source>
</evidence>
<feature type="region of interest" description="Disordered" evidence="1">
    <location>
        <begin position="189"/>
        <end position="227"/>
    </location>
</feature>
<organism evidence="3 4">
    <name type="scientific">Actinoplanes sandaracinus</name>
    <dbReference type="NCBI Taxonomy" id="3045177"/>
    <lineage>
        <taxon>Bacteria</taxon>
        <taxon>Bacillati</taxon>
        <taxon>Actinomycetota</taxon>
        <taxon>Actinomycetes</taxon>
        <taxon>Micromonosporales</taxon>
        <taxon>Micromonosporaceae</taxon>
        <taxon>Actinoplanes</taxon>
    </lineage>
</organism>
<dbReference type="EMBL" id="JASCTH010000006">
    <property type="protein sequence ID" value="MDI6099163.1"/>
    <property type="molecule type" value="Genomic_DNA"/>
</dbReference>
<comment type="caution">
    <text evidence="3">The sequence shown here is derived from an EMBL/GenBank/DDBJ whole genome shotgun (WGS) entry which is preliminary data.</text>
</comment>
<keyword evidence="2" id="KW-0472">Membrane</keyword>
<feature type="transmembrane region" description="Helical" evidence="2">
    <location>
        <begin position="121"/>
        <end position="142"/>
    </location>
</feature>
<feature type="transmembrane region" description="Helical" evidence="2">
    <location>
        <begin position="162"/>
        <end position="182"/>
    </location>
</feature>
<gene>
    <name evidence="3" type="ORF">QLQ12_11195</name>
</gene>
<accession>A0ABT6WHF7</accession>
<sequence>MAVDPQSPSVISFGAAEGEPDRQPARRAFLRGLLDDQRLPVLTAALGAVAAFGSLVSEWQTTTMDGLTLGSENLSEERIVLGTLIDLGGAGGGYVAGLLLLAVAVVLTLFGPPAGRPFTRLAGFAVGGVLLALVLALVQHLSRVSVLIPQHYPLDMAPLRVALGRGLWCALAAVSAALIALWRPTGTTARKPARADETPDEDPLDLSITPTTPFASVPGELDQPHRS</sequence>
<reference evidence="3 4" key="1">
    <citation type="submission" date="2023-05" db="EMBL/GenBank/DDBJ databases">
        <title>Actinoplanes sp. NEAU-A12 genome sequencing.</title>
        <authorList>
            <person name="Wang Z.-S."/>
        </authorList>
    </citation>
    <scope>NUCLEOTIDE SEQUENCE [LARGE SCALE GENOMIC DNA]</scope>
    <source>
        <strain evidence="3 4">NEAU-A12</strain>
    </source>
</reference>
<keyword evidence="2" id="KW-0812">Transmembrane</keyword>
<proteinExistence type="predicted"/>
<protein>
    <submittedName>
        <fullName evidence="3">Uncharacterized protein</fullName>
    </submittedName>
</protein>
<name>A0ABT6WHF7_9ACTN</name>
<keyword evidence="2" id="KW-1133">Transmembrane helix</keyword>